<dbReference type="EC" id="2.4.-.-" evidence="5"/>
<dbReference type="Pfam" id="PF13439">
    <property type="entry name" value="Glyco_transf_4"/>
    <property type="match status" value="1"/>
</dbReference>
<keyword evidence="1 5" id="KW-0328">Glycosyltransferase</keyword>
<feature type="domain" description="Glycosyltransferase subfamily 4-like N-terminal" evidence="4">
    <location>
        <begin position="19"/>
        <end position="203"/>
    </location>
</feature>
<dbReference type="Proteomes" id="UP001236014">
    <property type="component" value="Chromosome"/>
</dbReference>
<proteinExistence type="predicted"/>
<protein>
    <submittedName>
        <fullName evidence="5">Glycosyltransferase family 4 protein</fullName>
        <ecNumber evidence="5">2.4.-.-</ecNumber>
    </submittedName>
</protein>
<organism evidence="5 6">
    <name type="scientific">Amycolatopsis carbonis</name>
    <dbReference type="NCBI Taxonomy" id="715471"/>
    <lineage>
        <taxon>Bacteria</taxon>
        <taxon>Bacillati</taxon>
        <taxon>Actinomycetota</taxon>
        <taxon>Actinomycetes</taxon>
        <taxon>Pseudonocardiales</taxon>
        <taxon>Pseudonocardiaceae</taxon>
        <taxon>Amycolatopsis</taxon>
    </lineage>
</organism>
<dbReference type="SUPFAM" id="SSF53756">
    <property type="entry name" value="UDP-Glycosyltransferase/glycogen phosphorylase"/>
    <property type="match status" value="1"/>
</dbReference>
<evidence type="ECO:0000256" key="1">
    <source>
        <dbReference type="ARBA" id="ARBA00022676"/>
    </source>
</evidence>
<dbReference type="EMBL" id="CP127294">
    <property type="protein sequence ID" value="WIX80083.1"/>
    <property type="molecule type" value="Genomic_DNA"/>
</dbReference>
<dbReference type="CDD" id="cd03801">
    <property type="entry name" value="GT4_PimA-like"/>
    <property type="match status" value="1"/>
</dbReference>
<gene>
    <name evidence="5" type="ORF">QRX50_04630</name>
</gene>
<dbReference type="PANTHER" id="PTHR45947:SF13">
    <property type="entry name" value="TRANSFERASE"/>
    <property type="match status" value="1"/>
</dbReference>
<evidence type="ECO:0000259" key="4">
    <source>
        <dbReference type="Pfam" id="PF13439"/>
    </source>
</evidence>
<dbReference type="GO" id="GO:0016757">
    <property type="term" value="F:glycosyltransferase activity"/>
    <property type="evidence" value="ECO:0007669"/>
    <property type="project" value="UniProtKB-KW"/>
</dbReference>
<accession>A0A9Y2IKN3</accession>
<name>A0A9Y2IKN3_9PSEU</name>
<dbReference type="InterPro" id="IPR028098">
    <property type="entry name" value="Glyco_trans_4-like_N"/>
</dbReference>
<dbReference type="Gene3D" id="3.40.50.2000">
    <property type="entry name" value="Glycogen Phosphorylase B"/>
    <property type="match status" value="2"/>
</dbReference>
<evidence type="ECO:0000313" key="6">
    <source>
        <dbReference type="Proteomes" id="UP001236014"/>
    </source>
</evidence>
<sequence>MKVLVVHNRYRSEQPSGENNVVDAETALLAAGGVRVSLFERRSDDIAAMSLPRKALVPGRVPWNRAARAELTARLQVERPDVVHIHNTFPLLSPSVLAACADARVPVVATLHNYGMVCPPGTLYRDGRICTDCVGGAPVPAVKHGCYRGSAAATVPMAANLLLNRSRWRSSVTRFFCISDAQRRLLVDAGMPASRMTVKHNFVTDPGVRRVGDGAHVLFLGRLTEEKGVPLLMAAWDRLGGSLGLPLVIAGTGPLSDEVDAWAASRTDVSYVGLQDKAACQALTASAAAVVAPSAWLEAFGLVVVEAMAAGVPTVAPAHGAFPELISDGVTGLLHEPGSAVALADALRDVVADPERNRKMGEAARQRYDEDFTPEVGLRRLVEGYEAAIAAHRTA</sequence>
<dbReference type="PANTHER" id="PTHR45947">
    <property type="entry name" value="SULFOQUINOVOSYL TRANSFERASE SQD2"/>
    <property type="match status" value="1"/>
</dbReference>
<evidence type="ECO:0000313" key="5">
    <source>
        <dbReference type="EMBL" id="WIX80083.1"/>
    </source>
</evidence>
<dbReference type="InterPro" id="IPR001296">
    <property type="entry name" value="Glyco_trans_1"/>
</dbReference>
<evidence type="ECO:0000256" key="2">
    <source>
        <dbReference type="ARBA" id="ARBA00022679"/>
    </source>
</evidence>
<keyword evidence="2 5" id="KW-0808">Transferase</keyword>
<dbReference type="GO" id="GO:1901137">
    <property type="term" value="P:carbohydrate derivative biosynthetic process"/>
    <property type="evidence" value="ECO:0007669"/>
    <property type="project" value="UniProtKB-ARBA"/>
</dbReference>
<keyword evidence="6" id="KW-1185">Reference proteome</keyword>
<dbReference type="RefSeq" id="WP_285970729.1">
    <property type="nucleotide sequence ID" value="NZ_CP127294.1"/>
</dbReference>
<reference evidence="5 6" key="1">
    <citation type="submission" date="2023-06" db="EMBL/GenBank/DDBJ databases">
        <authorList>
            <person name="Oyuntsetseg B."/>
            <person name="Kim S.B."/>
        </authorList>
    </citation>
    <scope>NUCLEOTIDE SEQUENCE [LARGE SCALE GENOMIC DNA]</scope>
    <source>
        <strain evidence="5 6">2-15</strain>
    </source>
</reference>
<dbReference type="KEGG" id="acab:QRX50_04630"/>
<evidence type="ECO:0000259" key="3">
    <source>
        <dbReference type="Pfam" id="PF00534"/>
    </source>
</evidence>
<feature type="domain" description="Glycosyl transferase family 1" evidence="3">
    <location>
        <begin position="213"/>
        <end position="367"/>
    </location>
</feature>
<dbReference type="Pfam" id="PF00534">
    <property type="entry name" value="Glycos_transf_1"/>
    <property type="match status" value="1"/>
</dbReference>
<dbReference type="InterPro" id="IPR050194">
    <property type="entry name" value="Glycosyltransferase_grp1"/>
</dbReference>
<dbReference type="AlphaFoldDB" id="A0A9Y2IKN3"/>